<dbReference type="EMBL" id="GBRH01169863">
    <property type="protein sequence ID" value="JAE28033.1"/>
    <property type="molecule type" value="Transcribed_RNA"/>
</dbReference>
<organism evidence="1">
    <name type="scientific">Arundo donax</name>
    <name type="common">Giant reed</name>
    <name type="synonym">Donax arundinaceus</name>
    <dbReference type="NCBI Taxonomy" id="35708"/>
    <lineage>
        <taxon>Eukaryota</taxon>
        <taxon>Viridiplantae</taxon>
        <taxon>Streptophyta</taxon>
        <taxon>Embryophyta</taxon>
        <taxon>Tracheophyta</taxon>
        <taxon>Spermatophyta</taxon>
        <taxon>Magnoliopsida</taxon>
        <taxon>Liliopsida</taxon>
        <taxon>Poales</taxon>
        <taxon>Poaceae</taxon>
        <taxon>PACMAD clade</taxon>
        <taxon>Arundinoideae</taxon>
        <taxon>Arundineae</taxon>
        <taxon>Arundo</taxon>
    </lineage>
</organism>
<evidence type="ECO:0000313" key="1">
    <source>
        <dbReference type="EMBL" id="JAE28033.1"/>
    </source>
</evidence>
<reference evidence="1" key="2">
    <citation type="journal article" date="2015" name="Data Brief">
        <title>Shoot transcriptome of the giant reed, Arundo donax.</title>
        <authorList>
            <person name="Barrero R.A."/>
            <person name="Guerrero F.D."/>
            <person name="Moolhuijzen P."/>
            <person name="Goolsby J.A."/>
            <person name="Tidwell J."/>
            <person name="Bellgard S.E."/>
            <person name="Bellgard M.I."/>
        </authorList>
    </citation>
    <scope>NUCLEOTIDE SEQUENCE</scope>
    <source>
        <tissue evidence="1">Shoot tissue taken approximately 20 cm above the soil surface</tissue>
    </source>
</reference>
<sequence>MGNSSRVFVYCKNSLFWYIRMLPC</sequence>
<accession>A0A0A9H588</accession>
<name>A0A0A9H588_ARUDO</name>
<protein>
    <submittedName>
        <fullName evidence="1">Uncharacterized protein</fullName>
    </submittedName>
</protein>
<dbReference type="AlphaFoldDB" id="A0A0A9H588"/>
<reference evidence="1" key="1">
    <citation type="submission" date="2014-09" db="EMBL/GenBank/DDBJ databases">
        <authorList>
            <person name="Magalhaes I.L.F."/>
            <person name="Oliveira U."/>
            <person name="Santos F.R."/>
            <person name="Vidigal T.H.D.A."/>
            <person name="Brescovit A.D."/>
            <person name="Santos A.J."/>
        </authorList>
    </citation>
    <scope>NUCLEOTIDE SEQUENCE</scope>
    <source>
        <tissue evidence="1">Shoot tissue taken approximately 20 cm above the soil surface</tissue>
    </source>
</reference>
<proteinExistence type="predicted"/>